<keyword evidence="2" id="KW-1185">Reference proteome</keyword>
<dbReference type="KEGG" id="vg:64766395"/>
<dbReference type="RefSeq" id="YP_010059164.1">
    <property type="nucleotide sequence ID" value="NC_054724.1"/>
</dbReference>
<dbReference type="EMBL" id="MG962366">
    <property type="protein sequence ID" value="AVO25072.1"/>
    <property type="molecule type" value="Genomic_DNA"/>
</dbReference>
<dbReference type="GeneID" id="64766395"/>
<name>A0A2P1JXM9_9CAUD</name>
<reference evidence="2" key="1">
    <citation type="submission" date="2018-02" db="EMBL/GenBank/DDBJ databases">
        <authorList>
            <person name="Cohen D.B."/>
            <person name="Kent A.D."/>
        </authorList>
    </citation>
    <scope>NUCLEOTIDE SEQUENCE [LARGE SCALE GENOMIC DNA]</scope>
</reference>
<accession>A0A2P1JXM9</accession>
<gene>
    <name evidence="1" type="primary">142</name>
    <name evidence="1" type="ORF">SEA_FINCH_142</name>
</gene>
<dbReference type="Proteomes" id="UP000241290">
    <property type="component" value="Genome"/>
</dbReference>
<proteinExistence type="predicted"/>
<evidence type="ECO:0000313" key="2">
    <source>
        <dbReference type="Proteomes" id="UP000241290"/>
    </source>
</evidence>
<evidence type="ECO:0000313" key="1">
    <source>
        <dbReference type="EMBL" id="AVO25072.1"/>
    </source>
</evidence>
<sequence>MTLPKIPYKETRCAEHFNAGVTKASWSVHNECNECRKPVCFDCGKPKMGAWMSGVCDDCYRIHDRALRRQEADEKQRGREAILKVERVRELLWEYDKADGYPDPATICAAIEKATE</sequence>
<organism evidence="1 2">
    <name type="scientific">Rhodococcus phage Finch</name>
    <dbReference type="NCBI Taxonomy" id="2094144"/>
    <lineage>
        <taxon>Viruses</taxon>
        <taxon>Duplodnaviria</taxon>
        <taxon>Heunggongvirae</taxon>
        <taxon>Uroviricota</taxon>
        <taxon>Caudoviricetes</taxon>
        <taxon>Finchvirus</taxon>
        <taxon>Finchvirus finch</taxon>
    </lineage>
</organism>
<protein>
    <submittedName>
        <fullName evidence="1">Uncharacterized protein</fullName>
    </submittedName>
</protein>